<keyword evidence="4 6" id="KW-0862">Zinc</keyword>
<dbReference type="AlphaFoldDB" id="W4HGE1"/>
<evidence type="ECO:0000256" key="5">
    <source>
        <dbReference type="ARBA" id="ARBA00023049"/>
    </source>
</evidence>
<dbReference type="InterPro" id="IPR051156">
    <property type="entry name" value="Mito/Outer_Membr_Metalloprot"/>
</dbReference>
<feature type="region of interest" description="Disordered" evidence="7">
    <location>
        <begin position="1"/>
        <end position="31"/>
    </location>
</feature>
<keyword evidence="8" id="KW-0812">Transmembrane</keyword>
<dbReference type="CDD" id="cd07332">
    <property type="entry name" value="M48C_Oma1_like"/>
    <property type="match status" value="1"/>
</dbReference>
<evidence type="ECO:0000256" key="7">
    <source>
        <dbReference type="SAM" id="MobiDB-lite"/>
    </source>
</evidence>
<comment type="similarity">
    <text evidence="6">Belongs to the peptidase M48 family.</text>
</comment>
<keyword evidence="8" id="KW-1133">Transmembrane helix</keyword>
<dbReference type="Proteomes" id="UP000019063">
    <property type="component" value="Unassembled WGS sequence"/>
</dbReference>
<evidence type="ECO:0000256" key="4">
    <source>
        <dbReference type="ARBA" id="ARBA00022833"/>
    </source>
</evidence>
<evidence type="ECO:0000259" key="10">
    <source>
        <dbReference type="Pfam" id="PF23368"/>
    </source>
</evidence>
<dbReference type="PANTHER" id="PTHR22726:SF1">
    <property type="entry name" value="METALLOENDOPEPTIDASE OMA1, MITOCHONDRIAL"/>
    <property type="match status" value="1"/>
</dbReference>
<dbReference type="EMBL" id="AQQW01000009">
    <property type="protein sequence ID" value="ETW11827.1"/>
    <property type="molecule type" value="Genomic_DNA"/>
</dbReference>
<evidence type="ECO:0000256" key="2">
    <source>
        <dbReference type="ARBA" id="ARBA00022723"/>
    </source>
</evidence>
<keyword evidence="3 6" id="KW-0378">Hydrolase</keyword>
<dbReference type="PATRIC" id="fig|1317118.6.peg.2921"/>
<dbReference type="InterPro" id="IPR055518">
    <property type="entry name" value="DUF7092"/>
</dbReference>
<dbReference type="GO" id="GO:0051603">
    <property type="term" value="P:proteolysis involved in protein catabolic process"/>
    <property type="evidence" value="ECO:0007669"/>
    <property type="project" value="TreeGrafter"/>
</dbReference>
<keyword evidence="8" id="KW-0472">Membrane</keyword>
<evidence type="ECO:0000259" key="9">
    <source>
        <dbReference type="Pfam" id="PF01435"/>
    </source>
</evidence>
<dbReference type="Gene3D" id="3.30.2010.10">
    <property type="entry name" value="Metalloproteases ('zincins'), catalytic domain"/>
    <property type="match status" value="1"/>
</dbReference>
<accession>W4HGE1</accession>
<comment type="cofactor">
    <cofactor evidence="6">
        <name>Zn(2+)</name>
        <dbReference type="ChEBI" id="CHEBI:29105"/>
    </cofactor>
    <text evidence="6">Binds 1 zinc ion per subunit.</text>
</comment>
<dbReference type="Pfam" id="PF23368">
    <property type="entry name" value="DUF7092"/>
    <property type="match status" value="1"/>
</dbReference>
<dbReference type="GO" id="GO:0046872">
    <property type="term" value="F:metal ion binding"/>
    <property type="evidence" value="ECO:0007669"/>
    <property type="project" value="UniProtKB-KW"/>
</dbReference>
<dbReference type="GO" id="GO:0016020">
    <property type="term" value="C:membrane"/>
    <property type="evidence" value="ECO:0007669"/>
    <property type="project" value="TreeGrafter"/>
</dbReference>
<keyword evidence="1 6" id="KW-0645">Protease</keyword>
<feature type="domain" description="Peptidase M48" evidence="9">
    <location>
        <begin position="228"/>
        <end position="380"/>
    </location>
</feature>
<keyword evidence="2" id="KW-0479">Metal-binding</keyword>
<evidence type="ECO:0000256" key="3">
    <source>
        <dbReference type="ARBA" id="ARBA00022801"/>
    </source>
</evidence>
<evidence type="ECO:0000256" key="6">
    <source>
        <dbReference type="RuleBase" id="RU003983"/>
    </source>
</evidence>
<proteinExistence type="inferred from homology"/>
<dbReference type="InterPro" id="IPR001915">
    <property type="entry name" value="Peptidase_M48"/>
</dbReference>
<keyword evidence="5 6" id="KW-0482">Metalloprotease</keyword>
<dbReference type="PANTHER" id="PTHR22726">
    <property type="entry name" value="METALLOENDOPEPTIDASE OMA1"/>
    <property type="match status" value="1"/>
</dbReference>
<evidence type="ECO:0000256" key="8">
    <source>
        <dbReference type="SAM" id="Phobius"/>
    </source>
</evidence>
<protein>
    <submittedName>
        <fullName evidence="11">Peptidase family M48</fullName>
    </submittedName>
</protein>
<sequence>MRSAPYTSARAIAARMPKASPTRSTSAGRSEAMDTTARFYDGLTAATREVRVRLSADRLALMIEGAGTDAPLRWPLGELRALPDHSRPDEIVLTHVDPHGDETQVQAARIVVSDPDAVAWLRRTRPALFSRPHRPGTARRLAFYGGGALAAVVLMLFVILPALAGTLAGMLPPEREQAFGQTVLRQMERVLGAEDAGALDCSSTDGRTALDLMMARLTEGRDLAYDIDVRVFDHDMVNAFAAPGGQIVLIRGMLDLAEGPDEIAAVLAHEIGHVEARDPTRAALRTAGSVGLLGLLFGDFAGGAVMLTLAERLIDASYSQKAEARADRYAYGLLREAQVEPAALGDLFETLAEEAGEAPGALSHLLSHPRLSDRVEAARAATQEDAETRPILDDAAWTDLRNICG</sequence>
<feature type="transmembrane region" description="Helical" evidence="8">
    <location>
        <begin position="141"/>
        <end position="164"/>
    </location>
</feature>
<reference evidence="11 12" key="1">
    <citation type="journal article" date="2014" name="Antonie Van Leeuwenhoek">
        <title>Roseivivax atlanticus sp. nov., isolated from surface seawater of the Atlantic Ocean.</title>
        <authorList>
            <person name="Li G."/>
            <person name="Lai Q."/>
            <person name="Liu X."/>
            <person name="Sun F."/>
            <person name="Shao Z."/>
        </authorList>
    </citation>
    <scope>NUCLEOTIDE SEQUENCE [LARGE SCALE GENOMIC DNA]</scope>
    <source>
        <strain evidence="11 12">22II-s10s</strain>
    </source>
</reference>
<name>W4HGE1_9RHOB</name>
<gene>
    <name evidence="11" type="ORF">ATO8_14212</name>
</gene>
<evidence type="ECO:0000256" key="1">
    <source>
        <dbReference type="ARBA" id="ARBA00022670"/>
    </source>
</evidence>
<feature type="domain" description="DUF7092" evidence="10">
    <location>
        <begin position="36"/>
        <end position="94"/>
    </location>
</feature>
<organism evidence="11 12">
    <name type="scientific">Roseivivax marinus</name>
    <dbReference type="NCBI Taxonomy" id="1379903"/>
    <lineage>
        <taxon>Bacteria</taxon>
        <taxon>Pseudomonadati</taxon>
        <taxon>Pseudomonadota</taxon>
        <taxon>Alphaproteobacteria</taxon>
        <taxon>Rhodobacterales</taxon>
        <taxon>Roseobacteraceae</taxon>
        <taxon>Roseivivax</taxon>
    </lineage>
</organism>
<evidence type="ECO:0000313" key="12">
    <source>
        <dbReference type="Proteomes" id="UP000019063"/>
    </source>
</evidence>
<dbReference type="GO" id="GO:0004222">
    <property type="term" value="F:metalloendopeptidase activity"/>
    <property type="evidence" value="ECO:0007669"/>
    <property type="project" value="InterPro"/>
</dbReference>
<comment type="caution">
    <text evidence="11">The sequence shown here is derived from an EMBL/GenBank/DDBJ whole genome shotgun (WGS) entry which is preliminary data.</text>
</comment>
<dbReference type="Pfam" id="PF01435">
    <property type="entry name" value="Peptidase_M48"/>
    <property type="match status" value="1"/>
</dbReference>
<evidence type="ECO:0000313" key="11">
    <source>
        <dbReference type="EMBL" id="ETW11827.1"/>
    </source>
</evidence>
<dbReference type="eggNOG" id="COG0501">
    <property type="taxonomic scope" value="Bacteria"/>
</dbReference>
<dbReference type="STRING" id="1379903.ATO8_14212"/>
<keyword evidence="12" id="KW-1185">Reference proteome</keyword>